<dbReference type="SUPFAM" id="SSF74653">
    <property type="entry name" value="TolA/TonB C-terminal domain"/>
    <property type="match status" value="1"/>
</dbReference>
<dbReference type="NCBIfam" id="TIGR01352">
    <property type="entry name" value="tonB_Cterm"/>
    <property type="match status" value="1"/>
</dbReference>
<proteinExistence type="predicted"/>
<evidence type="ECO:0000256" key="6">
    <source>
        <dbReference type="SAM" id="SignalP"/>
    </source>
</evidence>
<dbReference type="Proteomes" id="UP000053235">
    <property type="component" value="Unassembled WGS sequence"/>
</dbReference>
<feature type="domain" description="TonB C-terminal" evidence="7">
    <location>
        <begin position="276"/>
        <end position="365"/>
    </location>
</feature>
<keyword evidence="2" id="KW-0812">Transmembrane</keyword>
<protein>
    <recommendedName>
        <fullName evidence="7">TonB C-terminal domain-containing protein</fullName>
    </recommendedName>
</protein>
<dbReference type="InterPro" id="IPR006260">
    <property type="entry name" value="TonB/TolA_C"/>
</dbReference>
<dbReference type="GO" id="GO:0016020">
    <property type="term" value="C:membrane"/>
    <property type="evidence" value="ECO:0007669"/>
    <property type="project" value="UniProtKB-SubCell"/>
</dbReference>
<dbReference type="Pfam" id="PF13103">
    <property type="entry name" value="TonB_2"/>
    <property type="match status" value="1"/>
</dbReference>
<evidence type="ECO:0000313" key="8">
    <source>
        <dbReference type="EMBL" id="CTQ65597.1"/>
    </source>
</evidence>
<evidence type="ECO:0000256" key="2">
    <source>
        <dbReference type="ARBA" id="ARBA00022692"/>
    </source>
</evidence>
<dbReference type="InterPro" id="IPR037682">
    <property type="entry name" value="TonB_C"/>
</dbReference>
<feature type="signal peptide" evidence="6">
    <location>
        <begin position="1"/>
        <end position="24"/>
    </location>
</feature>
<organism evidence="8 9">
    <name type="scientific">Roseibium alexandrii</name>
    <dbReference type="NCBI Taxonomy" id="388408"/>
    <lineage>
        <taxon>Bacteria</taxon>
        <taxon>Pseudomonadati</taxon>
        <taxon>Pseudomonadota</taxon>
        <taxon>Alphaproteobacteria</taxon>
        <taxon>Hyphomicrobiales</taxon>
        <taxon>Stappiaceae</taxon>
        <taxon>Roseibium</taxon>
    </lineage>
</organism>
<evidence type="ECO:0000256" key="3">
    <source>
        <dbReference type="ARBA" id="ARBA00022989"/>
    </source>
</evidence>
<dbReference type="Gene3D" id="3.30.1150.10">
    <property type="match status" value="1"/>
</dbReference>
<evidence type="ECO:0000256" key="1">
    <source>
        <dbReference type="ARBA" id="ARBA00004167"/>
    </source>
</evidence>
<keyword evidence="3" id="KW-1133">Transmembrane helix</keyword>
<dbReference type="GO" id="GO:0055085">
    <property type="term" value="P:transmembrane transport"/>
    <property type="evidence" value="ECO:0007669"/>
    <property type="project" value="InterPro"/>
</dbReference>
<gene>
    <name evidence="8" type="ORF">LAX5112_00690</name>
</gene>
<dbReference type="EMBL" id="CXWD01000003">
    <property type="protein sequence ID" value="CTQ65597.1"/>
    <property type="molecule type" value="Genomic_DNA"/>
</dbReference>
<accession>A0A0M6ZTG7</accession>
<dbReference type="STRING" id="388408.LAX5112_00690"/>
<evidence type="ECO:0000256" key="4">
    <source>
        <dbReference type="ARBA" id="ARBA00023136"/>
    </source>
</evidence>
<keyword evidence="9" id="KW-1185">Reference proteome</keyword>
<feature type="region of interest" description="Disordered" evidence="5">
    <location>
        <begin position="147"/>
        <end position="277"/>
    </location>
</feature>
<feature type="chain" id="PRO_5005809065" description="TonB C-terminal domain-containing protein" evidence="6">
    <location>
        <begin position="25"/>
        <end position="365"/>
    </location>
</feature>
<reference evidence="9" key="1">
    <citation type="submission" date="2015-07" db="EMBL/GenBank/DDBJ databases">
        <authorList>
            <person name="Rodrigo-Torres Lidia"/>
            <person name="Arahal R.David."/>
        </authorList>
    </citation>
    <scope>NUCLEOTIDE SEQUENCE [LARGE SCALE GENOMIC DNA]</scope>
    <source>
        <strain evidence="9">CECT 5112</strain>
    </source>
</reference>
<dbReference type="OrthoDB" id="8448705at2"/>
<dbReference type="PROSITE" id="PS52015">
    <property type="entry name" value="TONB_CTD"/>
    <property type="match status" value="1"/>
</dbReference>
<name>A0A0M6ZTG7_9HYPH</name>
<dbReference type="AlphaFoldDB" id="A0A0M6ZTG7"/>
<dbReference type="RefSeq" id="WP_055670632.1">
    <property type="nucleotide sequence ID" value="NZ_CXWD01000003.1"/>
</dbReference>
<evidence type="ECO:0000259" key="7">
    <source>
        <dbReference type="PROSITE" id="PS52015"/>
    </source>
</evidence>
<comment type="subcellular location">
    <subcellularLocation>
        <location evidence="1">Membrane</location>
        <topology evidence="1">Single-pass membrane protein</topology>
    </subcellularLocation>
</comment>
<keyword evidence="4" id="KW-0472">Membrane</keyword>
<evidence type="ECO:0000313" key="9">
    <source>
        <dbReference type="Proteomes" id="UP000053235"/>
    </source>
</evidence>
<sequence length="365" mass="37995">MSSFRNALGIAICASLAIHVGAVALTLNPKPELEVSGGGETITITLGSAPVSTISAGSKPQVETTLPAEPAVEKAAPVQPVPVSEVVQPPEPVSVPKIEPAPPVDSVPAVEAVPIAKVNGNFQATTEQKPVAEITEAPVPEKSLADAVDTEVEPPQNHVATVPKDPVKAVPVNDPQITKEVDPVPEVVTPAELAKPVEPSETVVSTPRRKPSLPKSQVAEAQKRPEKQAAKKPAKVKQEKAQTARRAGAGGQSKRTAQKGGSARKGKAKAAGNSEVTNYPAKVHRKVLRSVRTPRSLGRLAKDAQVRFTVTANGGVSGVRLIRSSGNKAFDQAALKSVQRAAPYPAIPAAAKRVSWTFTLPIGAR</sequence>
<evidence type="ECO:0000256" key="5">
    <source>
        <dbReference type="SAM" id="MobiDB-lite"/>
    </source>
</evidence>
<keyword evidence="6" id="KW-0732">Signal</keyword>